<evidence type="ECO:0000313" key="2">
    <source>
        <dbReference type="Proteomes" id="UP000198814"/>
    </source>
</evidence>
<reference evidence="2" key="1">
    <citation type="submission" date="2016-10" db="EMBL/GenBank/DDBJ databases">
        <authorList>
            <person name="Varghese N."/>
            <person name="Submissions S."/>
        </authorList>
    </citation>
    <scope>NUCLEOTIDE SEQUENCE [LARGE SCALE GENOMIC DNA]</scope>
    <source>
        <strain evidence="2">Nm76</strain>
    </source>
</reference>
<gene>
    <name evidence="1" type="ORF">SAMN05216333_1467</name>
</gene>
<protein>
    <submittedName>
        <fullName evidence="1">Uncharacterized protein</fullName>
    </submittedName>
</protein>
<dbReference type="EMBL" id="FODO01000046">
    <property type="protein sequence ID" value="SEP10661.1"/>
    <property type="molecule type" value="Genomic_DNA"/>
</dbReference>
<name>A0A1H8V5L8_9PROT</name>
<evidence type="ECO:0000313" key="1">
    <source>
        <dbReference type="EMBL" id="SEP10661.1"/>
    </source>
</evidence>
<sequence length="50" mass="5784">MNEPDNLEIVISFNPDFQEQTIHAGELRLIKSFLPEILKEIAIQSETNKE</sequence>
<organism evidence="1 2">
    <name type="scientific">Nitrosomonas oligotropha</name>
    <dbReference type="NCBI Taxonomy" id="42354"/>
    <lineage>
        <taxon>Bacteria</taxon>
        <taxon>Pseudomonadati</taxon>
        <taxon>Pseudomonadota</taxon>
        <taxon>Betaproteobacteria</taxon>
        <taxon>Nitrosomonadales</taxon>
        <taxon>Nitrosomonadaceae</taxon>
        <taxon>Nitrosomonas</taxon>
    </lineage>
</organism>
<dbReference type="Proteomes" id="UP000198814">
    <property type="component" value="Unassembled WGS sequence"/>
</dbReference>
<dbReference type="STRING" id="42354.SAMN05216333_1467"/>
<keyword evidence="2" id="KW-1185">Reference proteome</keyword>
<dbReference type="RefSeq" id="WP_176776470.1">
    <property type="nucleotide sequence ID" value="NZ_FNOE01000048.1"/>
</dbReference>
<dbReference type="AlphaFoldDB" id="A0A1H8V5L8"/>
<accession>A0A1H8V5L8</accession>
<proteinExistence type="predicted"/>